<name>A0A2I0T6P9_LIMLA</name>
<dbReference type="EMBL" id="KZ516984">
    <property type="protein sequence ID" value="PKU29471.1"/>
    <property type="molecule type" value="Genomic_DNA"/>
</dbReference>
<reference evidence="3" key="2">
    <citation type="submission" date="2017-12" db="EMBL/GenBank/DDBJ databases">
        <title>Genome sequence of the Bar-tailed Godwit (Limosa lapponica baueri).</title>
        <authorList>
            <person name="Lima N.C.B."/>
            <person name="Parody-Merino A.M."/>
            <person name="Battley P.F."/>
            <person name="Fidler A.E."/>
            <person name="Prosdocimi F."/>
        </authorList>
    </citation>
    <scope>NUCLEOTIDE SEQUENCE [LARGE SCALE GENOMIC DNA]</scope>
</reference>
<gene>
    <name evidence="2" type="ORF">llap_20225</name>
</gene>
<organism evidence="2 3">
    <name type="scientific">Limosa lapponica baueri</name>
    <dbReference type="NCBI Taxonomy" id="1758121"/>
    <lineage>
        <taxon>Eukaryota</taxon>
        <taxon>Metazoa</taxon>
        <taxon>Chordata</taxon>
        <taxon>Craniata</taxon>
        <taxon>Vertebrata</taxon>
        <taxon>Euteleostomi</taxon>
        <taxon>Archelosauria</taxon>
        <taxon>Archosauria</taxon>
        <taxon>Dinosauria</taxon>
        <taxon>Saurischia</taxon>
        <taxon>Theropoda</taxon>
        <taxon>Coelurosauria</taxon>
        <taxon>Aves</taxon>
        <taxon>Neognathae</taxon>
        <taxon>Neoaves</taxon>
        <taxon>Charadriiformes</taxon>
        <taxon>Scolopacidae</taxon>
        <taxon>Limosa</taxon>
    </lineage>
</organism>
<reference evidence="3" key="1">
    <citation type="submission" date="2017-11" db="EMBL/GenBank/DDBJ databases">
        <authorList>
            <person name="Lima N.C."/>
            <person name="Parody-Merino A.M."/>
            <person name="Battley P.F."/>
            <person name="Fidler A.E."/>
            <person name="Prosdocimi F."/>
        </authorList>
    </citation>
    <scope>NUCLEOTIDE SEQUENCE [LARGE SCALE GENOMIC DNA]</scope>
</reference>
<dbReference type="OrthoDB" id="10564032at2759"/>
<evidence type="ECO:0000313" key="2">
    <source>
        <dbReference type="EMBL" id="PKU29471.1"/>
    </source>
</evidence>
<dbReference type="Proteomes" id="UP000233556">
    <property type="component" value="Unassembled WGS sequence"/>
</dbReference>
<sequence>MNEVARTAHSSAVKMSSCTGYTSLEEDIKKMLVSAEEELSKDQSPLPSIDFTTKKPPGKSPGSAGLKPISGFHLSSSSKLLRHVSTQGQRAVTAVP</sequence>
<evidence type="ECO:0000256" key="1">
    <source>
        <dbReference type="SAM" id="MobiDB-lite"/>
    </source>
</evidence>
<proteinExistence type="predicted"/>
<evidence type="ECO:0000313" key="3">
    <source>
        <dbReference type="Proteomes" id="UP000233556"/>
    </source>
</evidence>
<accession>A0A2I0T6P9</accession>
<protein>
    <submittedName>
        <fullName evidence="2">Uncharacterized protein</fullName>
    </submittedName>
</protein>
<dbReference type="AlphaFoldDB" id="A0A2I0T6P9"/>
<feature type="region of interest" description="Disordered" evidence="1">
    <location>
        <begin position="35"/>
        <end position="71"/>
    </location>
</feature>
<keyword evidence="3" id="KW-1185">Reference proteome</keyword>